<dbReference type="Gene3D" id="1.10.45.10">
    <property type="entry name" value="Vanillyl-alcohol Oxidase, Chain A, domain 4"/>
    <property type="match status" value="1"/>
</dbReference>
<evidence type="ECO:0000256" key="1">
    <source>
        <dbReference type="ARBA" id="ARBA00001974"/>
    </source>
</evidence>
<reference evidence="6" key="1">
    <citation type="submission" date="2020-10" db="EMBL/GenBank/DDBJ databases">
        <title>Unveiling of a novel bifunctional photoreceptor, Dualchrome1, isolated from a cosmopolitan green alga.</title>
        <authorList>
            <person name="Suzuki S."/>
            <person name="Kawachi M."/>
        </authorList>
    </citation>
    <scope>NUCLEOTIDE SEQUENCE</scope>
    <source>
        <strain evidence="6">NIES 2893</strain>
    </source>
</reference>
<dbReference type="Gene3D" id="3.30.465.10">
    <property type="match status" value="1"/>
</dbReference>
<proteinExistence type="predicted"/>
<dbReference type="GO" id="GO:0019853">
    <property type="term" value="P:L-ascorbic acid biosynthetic process"/>
    <property type="evidence" value="ECO:0007669"/>
    <property type="project" value="UniProtKB-UniPathway"/>
</dbReference>
<gene>
    <name evidence="6" type="ORF">PPROV_000571100</name>
</gene>
<evidence type="ECO:0000313" key="6">
    <source>
        <dbReference type="EMBL" id="GHP06967.1"/>
    </source>
</evidence>
<dbReference type="Gene3D" id="3.30.43.10">
    <property type="entry name" value="Uridine Diphospho-n-acetylenolpyruvylglucosamine Reductase, domain 2"/>
    <property type="match status" value="1"/>
</dbReference>
<dbReference type="PROSITE" id="PS51387">
    <property type="entry name" value="FAD_PCMH"/>
    <property type="match status" value="1"/>
</dbReference>
<name>A0A830HPM1_9CHLO</name>
<dbReference type="InterPro" id="IPR007173">
    <property type="entry name" value="ALO_C"/>
</dbReference>
<dbReference type="AlphaFoldDB" id="A0A830HPM1"/>
<dbReference type="Pfam" id="PF01565">
    <property type="entry name" value="FAD_binding_4"/>
    <property type="match status" value="1"/>
</dbReference>
<dbReference type="Proteomes" id="UP000660262">
    <property type="component" value="Unassembled WGS sequence"/>
</dbReference>
<dbReference type="InterPro" id="IPR016167">
    <property type="entry name" value="FAD-bd_PCMH_sub1"/>
</dbReference>
<dbReference type="InterPro" id="IPR016166">
    <property type="entry name" value="FAD-bd_PCMH"/>
</dbReference>
<comment type="pathway">
    <text evidence="2">Cofactor biosynthesis; L-ascorbate biosynthesis.</text>
</comment>
<dbReference type="OrthoDB" id="610608at2759"/>
<dbReference type="UniPathway" id="UPA00132"/>
<dbReference type="NCBIfam" id="TIGR01676">
    <property type="entry name" value="GLDHase"/>
    <property type="match status" value="1"/>
</dbReference>
<dbReference type="PIRSF" id="PIRSF000136">
    <property type="entry name" value="LGO_GLO"/>
    <property type="match status" value="1"/>
</dbReference>
<dbReference type="GO" id="GO:0016020">
    <property type="term" value="C:membrane"/>
    <property type="evidence" value="ECO:0007669"/>
    <property type="project" value="InterPro"/>
</dbReference>
<dbReference type="InterPro" id="IPR006094">
    <property type="entry name" value="Oxid_FAD_bind_N"/>
</dbReference>
<dbReference type="InterPro" id="IPR016169">
    <property type="entry name" value="FAD-bd_PCMH_sub2"/>
</dbReference>
<dbReference type="PANTHER" id="PTHR43762:SF1">
    <property type="entry name" value="D-ARABINONO-1,4-LACTONE OXIDASE"/>
    <property type="match status" value="1"/>
</dbReference>
<comment type="cofactor">
    <cofactor evidence="1">
        <name>FAD</name>
        <dbReference type="ChEBI" id="CHEBI:57692"/>
    </cofactor>
</comment>
<dbReference type="InterPro" id="IPR036318">
    <property type="entry name" value="FAD-bd_PCMH-like_sf"/>
</dbReference>
<keyword evidence="3" id="KW-0560">Oxidoreductase</keyword>
<feature type="compositionally biased region" description="Low complexity" evidence="4">
    <location>
        <begin position="308"/>
        <end position="319"/>
    </location>
</feature>
<dbReference type="EMBL" id="BNJQ01000014">
    <property type="protein sequence ID" value="GHP06967.1"/>
    <property type="molecule type" value="Genomic_DNA"/>
</dbReference>
<feature type="region of interest" description="Disordered" evidence="4">
    <location>
        <begin position="299"/>
        <end position="321"/>
    </location>
</feature>
<feature type="domain" description="FAD-binding PCMH-type" evidence="5">
    <location>
        <begin position="76"/>
        <end position="246"/>
    </location>
</feature>
<dbReference type="Pfam" id="PF04030">
    <property type="entry name" value="ALO"/>
    <property type="match status" value="1"/>
</dbReference>
<organism evidence="6 7">
    <name type="scientific">Pycnococcus provasolii</name>
    <dbReference type="NCBI Taxonomy" id="41880"/>
    <lineage>
        <taxon>Eukaryota</taxon>
        <taxon>Viridiplantae</taxon>
        <taxon>Chlorophyta</taxon>
        <taxon>Pseudoscourfieldiophyceae</taxon>
        <taxon>Pseudoscourfieldiales</taxon>
        <taxon>Pycnococcaceae</taxon>
        <taxon>Pycnococcus</taxon>
    </lineage>
</organism>
<evidence type="ECO:0000256" key="4">
    <source>
        <dbReference type="SAM" id="MobiDB-lite"/>
    </source>
</evidence>
<dbReference type="GO" id="GO:0016633">
    <property type="term" value="F:galactonolactone dehydrogenase activity"/>
    <property type="evidence" value="ECO:0007669"/>
    <property type="project" value="InterPro"/>
</dbReference>
<dbReference type="InterPro" id="IPR010031">
    <property type="entry name" value="FAD_lactone_oxidase-like"/>
</dbReference>
<dbReference type="Gene3D" id="3.30.70.2520">
    <property type="match status" value="1"/>
</dbReference>
<evidence type="ECO:0000256" key="3">
    <source>
        <dbReference type="ARBA" id="ARBA00023002"/>
    </source>
</evidence>
<evidence type="ECO:0000256" key="2">
    <source>
        <dbReference type="ARBA" id="ARBA00005147"/>
    </source>
</evidence>
<keyword evidence="7" id="KW-1185">Reference proteome</keyword>
<comment type="caution">
    <text evidence="6">The sequence shown here is derived from an EMBL/GenBank/DDBJ whole genome shotgun (WGS) entry which is preliminary data.</text>
</comment>
<dbReference type="GO" id="GO:0071949">
    <property type="term" value="F:FAD binding"/>
    <property type="evidence" value="ECO:0007669"/>
    <property type="project" value="InterPro"/>
</dbReference>
<dbReference type="SUPFAM" id="SSF56176">
    <property type="entry name" value="FAD-binding/transporter-associated domain-like"/>
    <property type="match status" value="1"/>
</dbReference>
<accession>A0A830HPM1</accession>
<evidence type="ECO:0000313" key="7">
    <source>
        <dbReference type="Proteomes" id="UP000660262"/>
    </source>
</evidence>
<dbReference type="GO" id="GO:0003885">
    <property type="term" value="F:D-arabinono-1,4-lactone oxidase activity"/>
    <property type="evidence" value="ECO:0007669"/>
    <property type="project" value="InterPro"/>
</dbReference>
<sequence length="567" mass="61750">MSAPPRLLLAARWCRVVPSLYHAHAHAHAHSYSFVAASLAAAGITLGGVLKAEQAQDNTAGADFTHIVNWSATHDVQVPTNKYYQPETHDELVRIVAEADKSRTKLRPVGSALSPNGLALNGEGMLSMALLDNVVHVDQAKRQVTCQAGIRISELVEAIRPHGLTLQNYASIREQQVGGFTQVGAHGTGASIPPVDETVVSMKLVTPGEGVVTLSRDEDGSAFRLAKCGLGALGVLSEVTLQCVPAYRLVERTFVVPRSQLLAKDGKLHASLLNQYMHVRYMWIPFTDTVVVVGLNPEEEKETTATDSSSSSSSSSNSSMPMEERLVPLKHLLLRQPGARAADVDGRSFADLRDALLRRDPLNPEWVRKVNAAEAAFWARNEGVRRGWSDELLGFDCGGEQWVVEIAFPCGDSKVSDGGDLDVMRNLLAAIESSDNPVPAPAPIEQRWTSGSSAPMSPASGSASSLHTWIGIIMYLPPGPSAQRDAVTSRFAGYATMFGDLCQPYNGTVHWAKLELPGNDGTIYKNLKEMQQRLRRKYPMDEFNALRQRFDPNHVLSNEWVNGVFSK</sequence>
<dbReference type="InterPro" id="IPR010029">
    <property type="entry name" value="GL_DH"/>
</dbReference>
<dbReference type="PANTHER" id="PTHR43762">
    <property type="entry name" value="L-GULONOLACTONE OXIDASE"/>
    <property type="match status" value="1"/>
</dbReference>
<evidence type="ECO:0000259" key="5">
    <source>
        <dbReference type="PROSITE" id="PS51387"/>
    </source>
</evidence>
<dbReference type="InterPro" id="IPR016171">
    <property type="entry name" value="Vanillyl_alc_oxidase_C-sub2"/>
</dbReference>
<protein>
    <recommendedName>
        <fullName evidence="5">FAD-binding PCMH-type domain-containing protein</fullName>
    </recommendedName>
</protein>